<dbReference type="GO" id="GO:0016199">
    <property type="term" value="P:axon midline choice point recognition"/>
    <property type="evidence" value="ECO:0007669"/>
    <property type="project" value="UniProtKB-ARBA"/>
</dbReference>
<evidence type="ECO:0000256" key="7">
    <source>
        <dbReference type="ARBA" id="ARBA00023163"/>
    </source>
</evidence>
<dbReference type="SUPFAM" id="SSF54695">
    <property type="entry name" value="POZ domain"/>
    <property type="match status" value="1"/>
</dbReference>
<dbReference type="GO" id="GO:0045476">
    <property type="term" value="P:nurse cell apoptotic process"/>
    <property type="evidence" value="ECO:0007669"/>
    <property type="project" value="UniProtKB-ARBA"/>
</dbReference>
<evidence type="ECO:0000256" key="11">
    <source>
        <dbReference type="SAM" id="MobiDB-lite"/>
    </source>
</evidence>
<comment type="function">
    <text evidence="9">Putative transcription factor required for axon growth and guidance in the central and peripheral nervous systems. Repels CNS axons away from the midline by promoting the expression of the midline repellent sli and its receptor robo.</text>
</comment>
<dbReference type="InterPro" id="IPR000210">
    <property type="entry name" value="BTB/POZ_dom"/>
</dbReference>
<feature type="region of interest" description="Disordered" evidence="11">
    <location>
        <begin position="606"/>
        <end position="672"/>
    </location>
</feature>
<evidence type="ECO:0000256" key="2">
    <source>
        <dbReference type="ARBA" id="ARBA00022473"/>
    </source>
</evidence>
<feature type="compositionally biased region" description="Gly residues" evidence="11">
    <location>
        <begin position="810"/>
        <end position="825"/>
    </location>
</feature>
<dbReference type="Gene3D" id="1.10.10.60">
    <property type="entry name" value="Homeodomain-like"/>
    <property type="match status" value="1"/>
</dbReference>
<feature type="compositionally biased region" description="Polar residues" evidence="11">
    <location>
        <begin position="403"/>
        <end position="418"/>
    </location>
</feature>
<dbReference type="GO" id="GO:0005634">
    <property type="term" value="C:nucleus"/>
    <property type="evidence" value="ECO:0007669"/>
    <property type="project" value="UniProtKB-SubCell"/>
</dbReference>
<gene>
    <name evidence="13" type="ORF">TKK_011685</name>
</gene>
<feature type="region of interest" description="Disordered" evidence="11">
    <location>
        <begin position="281"/>
        <end position="444"/>
    </location>
</feature>
<reference evidence="13 14" key="1">
    <citation type="journal article" date="2024" name="bioRxiv">
        <title>A reference genome for Trichogramma kaykai: A tiny desert-dwelling parasitoid wasp with competing sex-ratio distorters.</title>
        <authorList>
            <person name="Culotta J."/>
            <person name="Lindsey A.R."/>
        </authorList>
    </citation>
    <scope>NUCLEOTIDE SEQUENCE [LARGE SCALE GENOMIC DNA]</scope>
    <source>
        <strain evidence="13 14">KSX58</strain>
    </source>
</reference>
<dbReference type="PANTHER" id="PTHR23110:SF111">
    <property type="entry name" value="LONGITUDINALS LACKING PROTEIN, ISOFORMS F_I_K_T"/>
    <property type="match status" value="1"/>
</dbReference>
<name>A0ABD2WMF7_9HYME</name>
<dbReference type="GO" id="GO:0048813">
    <property type="term" value="P:dendrite morphogenesis"/>
    <property type="evidence" value="ECO:0007669"/>
    <property type="project" value="UniProtKB-ARBA"/>
</dbReference>
<accession>A0ABD2WMF7</accession>
<dbReference type="SUPFAM" id="SSF46689">
    <property type="entry name" value="Homeodomain-like"/>
    <property type="match status" value="1"/>
</dbReference>
<dbReference type="InterPro" id="IPR051095">
    <property type="entry name" value="Dros_DevTransReg"/>
</dbReference>
<evidence type="ECO:0000256" key="10">
    <source>
        <dbReference type="PROSITE-ProRule" id="PRU00320"/>
    </source>
</evidence>
<feature type="region of interest" description="Disordered" evidence="11">
    <location>
        <begin position="810"/>
        <end position="882"/>
    </location>
</feature>
<evidence type="ECO:0000259" key="12">
    <source>
        <dbReference type="PROSITE" id="PS50960"/>
    </source>
</evidence>
<feature type="compositionally biased region" description="Basic and acidic residues" evidence="11">
    <location>
        <begin position="323"/>
        <end position="337"/>
    </location>
</feature>
<keyword evidence="7" id="KW-0804">Transcription</keyword>
<feature type="region of interest" description="Disordered" evidence="11">
    <location>
        <begin position="736"/>
        <end position="764"/>
    </location>
</feature>
<dbReference type="Pfam" id="PF00651">
    <property type="entry name" value="BTB"/>
    <property type="match status" value="1"/>
</dbReference>
<keyword evidence="5" id="KW-0805">Transcription regulation</keyword>
<evidence type="ECO:0000313" key="13">
    <source>
        <dbReference type="EMBL" id="KAL3394014.1"/>
    </source>
</evidence>
<keyword evidence="8 10" id="KW-0539">Nucleus</keyword>
<dbReference type="GO" id="GO:0007526">
    <property type="term" value="P:larval somatic muscle development"/>
    <property type="evidence" value="ECO:0007669"/>
    <property type="project" value="UniProtKB-ARBA"/>
</dbReference>
<evidence type="ECO:0000313" key="14">
    <source>
        <dbReference type="Proteomes" id="UP001627154"/>
    </source>
</evidence>
<dbReference type="InterPro" id="IPR007889">
    <property type="entry name" value="HTH_Psq"/>
</dbReference>
<dbReference type="GO" id="GO:0035167">
    <property type="term" value="P:larval lymph gland hemopoiesis"/>
    <property type="evidence" value="ECO:0007669"/>
    <property type="project" value="UniProtKB-ARBA"/>
</dbReference>
<dbReference type="GO" id="GO:0008406">
    <property type="term" value="P:gonad development"/>
    <property type="evidence" value="ECO:0007669"/>
    <property type="project" value="UniProtKB-ARBA"/>
</dbReference>
<evidence type="ECO:0000256" key="6">
    <source>
        <dbReference type="ARBA" id="ARBA00023125"/>
    </source>
</evidence>
<dbReference type="GO" id="GO:0003677">
    <property type="term" value="F:DNA binding"/>
    <property type="evidence" value="ECO:0007669"/>
    <property type="project" value="UniProtKB-UniRule"/>
</dbReference>
<dbReference type="PROSITE" id="PS50960">
    <property type="entry name" value="HTH_PSQ"/>
    <property type="match status" value="1"/>
</dbReference>
<dbReference type="Pfam" id="PF05225">
    <property type="entry name" value="HTH_psq"/>
    <property type="match status" value="1"/>
</dbReference>
<feature type="domain" description="HTH psq-type" evidence="12">
    <location>
        <begin position="660"/>
        <end position="712"/>
    </location>
</feature>
<sequence>MFRNFGLKVVPVPSTAIGTIHVEFVVRHGFAAEMDAFCLLFFHRPSAKRFNRYRMHTARSCIRFAASCSLLIIYKCKESVYIIYVRRRANNRMGSILVSHLPICVKVLFTGNRNSSSKMALPMMKTISKMQVSLLLMYNNATVFHPKDLRREKSPCAAAVAARGGRVRAKDRASEKKRERVRWAGTRAHGGGHGAARWRRSNRSIQHRAALPIQLMEIFENHPCKHPVIVLDDFSVNEINIIMEFMYLGEVRIEHSDLPGVLQAASSLQIRGLTSSEVQLTRNTSSPISADSLADEPLTPEEEAAHQQLLADDGDDEELPTPESDRDLIHRGQDCSRDTSASPLMARRKQARPRRRSDDQPQDLSRTKSSERLEDDLDEAIQNRKSPSNGFVVDSSIRRPSSPRVNSSTDAETISEKQASAHDKQQHTTDQQQQQQQEEEAENLSMKKELNQIFSPTLSIDLLKTESETTNSPRTSPLMGNHTFSPNGPYMNMPVPGMAAMSSLALTPPHHPNNEYLSSLSQLAAQWLPPNQHNHMSGGGVATPRLPRPDEVKPPAGFPFAPCGSPIGHRSFLAGQEPAMNGLFHGLPMEGYQDGFKPETFHGLFAASLGVPPPPAPPRKKSKKQRSSEAGGGGGGSSGRRWCSQQQVRPLNKPKGQHSAPRGGPPRSWTNNELTEALSAVWRKTMTTSQASRTYGIPYNSLLMYVRGKYGKSLKLEQLRHDCSTRELVLAHNNNTKSMQAPGPSKQQQQQQQQQSLGGPGGVTDAEAAAAYSHHANMPLLSGGVSQGFYPDFANFSLAVNMAQMLQSEVGGGQSSGGGGGGGAANGERRMGGGPVALPPGASRSPSPAPEPEQLTVSSRERESSQLQQQPPPAQTQQNGLD</sequence>
<keyword evidence="2" id="KW-0217">Developmental protein</keyword>
<dbReference type="Gene3D" id="3.30.710.10">
    <property type="entry name" value="Potassium Channel Kv1.1, Chain A"/>
    <property type="match status" value="1"/>
</dbReference>
<keyword evidence="3" id="KW-0221">Differentiation</keyword>
<keyword evidence="14" id="KW-1185">Reference proteome</keyword>
<evidence type="ECO:0000256" key="9">
    <source>
        <dbReference type="ARBA" id="ARBA00037382"/>
    </source>
</evidence>
<dbReference type="GO" id="GO:0045467">
    <property type="term" value="P:R7 cell development"/>
    <property type="evidence" value="ECO:0007669"/>
    <property type="project" value="UniProtKB-ARBA"/>
</dbReference>
<dbReference type="EMBL" id="JBJJXI010000094">
    <property type="protein sequence ID" value="KAL3394014.1"/>
    <property type="molecule type" value="Genomic_DNA"/>
</dbReference>
<keyword evidence="6 10" id="KW-0238">DNA-binding</keyword>
<dbReference type="PANTHER" id="PTHR23110">
    <property type="entry name" value="BTB DOMAIN TRANSCRIPTION FACTOR"/>
    <property type="match status" value="1"/>
</dbReference>
<dbReference type="GO" id="GO:0007464">
    <property type="term" value="P:R3/R4 cell fate commitment"/>
    <property type="evidence" value="ECO:0007669"/>
    <property type="project" value="UniProtKB-ARBA"/>
</dbReference>
<dbReference type="AlphaFoldDB" id="A0ABD2WMF7"/>
<dbReference type="InterPro" id="IPR011333">
    <property type="entry name" value="SKP1/BTB/POZ_sf"/>
</dbReference>
<feature type="compositionally biased region" description="Basic residues" evidence="11">
    <location>
        <begin position="346"/>
        <end position="355"/>
    </location>
</feature>
<comment type="subcellular location">
    <subcellularLocation>
        <location evidence="1 10">Nucleus</location>
    </subcellularLocation>
</comment>
<evidence type="ECO:0000256" key="8">
    <source>
        <dbReference type="ARBA" id="ARBA00023242"/>
    </source>
</evidence>
<feature type="DNA-binding region" description="H-T-H motif" evidence="10">
    <location>
        <begin position="688"/>
        <end position="708"/>
    </location>
</feature>
<keyword evidence="4" id="KW-0524">Neurogenesis</keyword>
<comment type="caution">
    <text evidence="13">The sequence shown here is derived from an EMBL/GenBank/DDBJ whole genome shotgun (WGS) entry which is preliminary data.</text>
</comment>
<evidence type="ECO:0000256" key="5">
    <source>
        <dbReference type="ARBA" id="ARBA00023015"/>
    </source>
</evidence>
<protein>
    <recommendedName>
        <fullName evidence="12">HTH psq-type domain-containing protein</fullName>
    </recommendedName>
</protein>
<evidence type="ECO:0000256" key="4">
    <source>
        <dbReference type="ARBA" id="ARBA00022902"/>
    </source>
</evidence>
<dbReference type="InterPro" id="IPR009057">
    <property type="entry name" value="Homeodomain-like_sf"/>
</dbReference>
<dbReference type="Proteomes" id="UP001627154">
    <property type="component" value="Unassembled WGS sequence"/>
</dbReference>
<evidence type="ECO:0000256" key="3">
    <source>
        <dbReference type="ARBA" id="ARBA00022782"/>
    </source>
</evidence>
<dbReference type="GO" id="GO:0006355">
    <property type="term" value="P:regulation of DNA-templated transcription"/>
    <property type="evidence" value="ECO:0007669"/>
    <property type="project" value="UniProtKB-ARBA"/>
</dbReference>
<proteinExistence type="predicted"/>
<organism evidence="13 14">
    <name type="scientific">Trichogramma kaykai</name>
    <dbReference type="NCBI Taxonomy" id="54128"/>
    <lineage>
        <taxon>Eukaryota</taxon>
        <taxon>Metazoa</taxon>
        <taxon>Ecdysozoa</taxon>
        <taxon>Arthropoda</taxon>
        <taxon>Hexapoda</taxon>
        <taxon>Insecta</taxon>
        <taxon>Pterygota</taxon>
        <taxon>Neoptera</taxon>
        <taxon>Endopterygota</taxon>
        <taxon>Hymenoptera</taxon>
        <taxon>Apocrita</taxon>
        <taxon>Proctotrupomorpha</taxon>
        <taxon>Chalcidoidea</taxon>
        <taxon>Trichogrammatidae</taxon>
        <taxon>Trichogramma</taxon>
    </lineage>
</organism>
<evidence type="ECO:0000256" key="1">
    <source>
        <dbReference type="ARBA" id="ARBA00004123"/>
    </source>
</evidence>
<dbReference type="FunFam" id="1.10.10.60:FF:000019">
    <property type="entry name" value="Ligand-dependent corepressor isoform 1"/>
    <property type="match status" value="1"/>
</dbReference>